<gene>
    <name evidence="1" type="ORF">GTO89_06515</name>
</gene>
<dbReference type="Proteomes" id="UP000471031">
    <property type="component" value="Unassembled WGS sequence"/>
</dbReference>
<dbReference type="EMBL" id="WXEX01000004">
    <property type="protein sequence ID" value="MZP42691.1"/>
    <property type="molecule type" value="Genomic_DNA"/>
</dbReference>
<dbReference type="Pfam" id="PF13419">
    <property type="entry name" value="HAD_2"/>
    <property type="match status" value="1"/>
</dbReference>
<keyword evidence="1" id="KW-0378">Hydrolase</keyword>
<dbReference type="OrthoDB" id="9807630at2"/>
<dbReference type="PRINTS" id="PR00413">
    <property type="entry name" value="HADHALOGNASE"/>
</dbReference>
<protein>
    <submittedName>
        <fullName evidence="1">HAD hydrolase-like protein</fullName>
    </submittedName>
</protein>
<dbReference type="InterPro" id="IPR041492">
    <property type="entry name" value="HAD_2"/>
</dbReference>
<dbReference type="AlphaFoldDB" id="A0A845LAU5"/>
<dbReference type="SUPFAM" id="SSF56784">
    <property type="entry name" value="HAD-like"/>
    <property type="match status" value="1"/>
</dbReference>
<accession>A0A845LAU5</accession>
<dbReference type="InterPro" id="IPR023198">
    <property type="entry name" value="PGP-like_dom2"/>
</dbReference>
<comment type="caution">
    <text evidence="1">The sequence shown here is derived from an EMBL/GenBank/DDBJ whole genome shotgun (WGS) entry which is preliminary data.</text>
</comment>
<dbReference type="Gene3D" id="1.10.150.240">
    <property type="entry name" value="Putative phosphatase, domain 2"/>
    <property type="match status" value="1"/>
</dbReference>
<dbReference type="SFLD" id="SFLDS00003">
    <property type="entry name" value="Haloacid_Dehalogenase"/>
    <property type="match status" value="1"/>
</dbReference>
<dbReference type="GO" id="GO:0008967">
    <property type="term" value="F:phosphoglycolate phosphatase activity"/>
    <property type="evidence" value="ECO:0007669"/>
    <property type="project" value="TreeGrafter"/>
</dbReference>
<dbReference type="GO" id="GO:0006281">
    <property type="term" value="P:DNA repair"/>
    <property type="evidence" value="ECO:0007669"/>
    <property type="project" value="TreeGrafter"/>
</dbReference>
<reference evidence="1 2" key="1">
    <citation type="submission" date="2020-01" db="EMBL/GenBank/DDBJ databases">
        <title>Whole genome sequence of Heliobacterium gestii DSM 11169.</title>
        <authorList>
            <person name="Kyndt J.A."/>
            <person name="Meyer T.E."/>
        </authorList>
    </citation>
    <scope>NUCLEOTIDE SEQUENCE [LARGE SCALE GENOMIC DNA]</scope>
    <source>
        <strain evidence="1 2">DSM 11169</strain>
    </source>
</reference>
<organism evidence="1 2">
    <name type="scientific">Heliomicrobium gestii</name>
    <name type="common">Heliobacterium gestii</name>
    <dbReference type="NCBI Taxonomy" id="2699"/>
    <lineage>
        <taxon>Bacteria</taxon>
        <taxon>Bacillati</taxon>
        <taxon>Bacillota</taxon>
        <taxon>Clostridia</taxon>
        <taxon>Eubacteriales</taxon>
        <taxon>Heliobacteriaceae</taxon>
        <taxon>Heliomicrobium</taxon>
    </lineage>
</organism>
<dbReference type="RefSeq" id="WP_161261243.1">
    <property type="nucleotide sequence ID" value="NZ_JAFBDC010000003.1"/>
</dbReference>
<dbReference type="PANTHER" id="PTHR43434">
    <property type="entry name" value="PHOSPHOGLYCOLATE PHOSPHATASE"/>
    <property type="match status" value="1"/>
</dbReference>
<proteinExistence type="predicted"/>
<evidence type="ECO:0000313" key="2">
    <source>
        <dbReference type="Proteomes" id="UP000471031"/>
    </source>
</evidence>
<dbReference type="GO" id="GO:0005829">
    <property type="term" value="C:cytosol"/>
    <property type="evidence" value="ECO:0007669"/>
    <property type="project" value="TreeGrafter"/>
</dbReference>
<dbReference type="InterPro" id="IPR006439">
    <property type="entry name" value="HAD-SF_hydro_IA"/>
</dbReference>
<dbReference type="PANTHER" id="PTHR43434:SF1">
    <property type="entry name" value="PHOSPHOGLYCOLATE PHOSPHATASE"/>
    <property type="match status" value="1"/>
</dbReference>
<dbReference type="InterPro" id="IPR050155">
    <property type="entry name" value="HAD-like_hydrolase_sf"/>
</dbReference>
<dbReference type="InterPro" id="IPR036412">
    <property type="entry name" value="HAD-like_sf"/>
</dbReference>
<keyword evidence="2" id="KW-1185">Reference proteome</keyword>
<dbReference type="Gene3D" id="3.40.50.1000">
    <property type="entry name" value="HAD superfamily/HAD-like"/>
    <property type="match status" value="1"/>
</dbReference>
<dbReference type="SFLD" id="SFLDG01129">
    <property type="entry name" value="C1.5:_HAD__Beta-PGM__Phosphata"/>
    <property type="match status" value="1"/>
</dbReference>
<dbReference type="InterPro" id="IPR023214">
    <property type="entry name" value="HAD_sf"/>
</dbReference>
<sequence>MAYKAVLFDLDGTLLDTLADLADSMNRVLARAGFPVHPVDAYRYFVGDGLATLVKRVLPEDCCDDETQRRCLAEMQSEYGQHWAVKTGPYAGVVDMIDGLASRGLPMAVLSNKPHDWTVEMTDYYFPQRPFSIVFGQRPSVPKKPDPSGALEIAERLRFAPADILYLGDTNTDMQTATGAGMAAIGVLWGFRPAGELLSSGAQRLIGHPSEIFQVIDER</sequence>
<evidence type="ECO:0000313" key="1">
    <source>
        <dbReference type="EMBL" id="MZP42691.1"/>
    </source>
</evidence>
<name>A0A845LAU5_HELGE</name>